<dbReference type="AlphaFoldDB" id="A0AAU8JQ42"/>
<dbReference type="KEGG" id="kcm:ABWK59_02995"/>
<protein>
    <submittedName>
        <fullName evidence="1">MazG-like family protein</fullName>
    </submittedName>
</protein>
<reference evidence="1" key="1">
    <citation type="submission" date="2024-06" db="EMBL/GenBank/DDBJ databases">
        <title>The genome sequences of Kitasatospora sp. strain HUAS MG31.</title>
        <authorList>
            <person name="Mo P."/>
        </authorList>
    </citation>
    <scope>NUCLEOTIDE SEQUENCE</scope>
    <source>
        <strain evidence="1">HUAS MG31</strain>
    </source>
</reference>
<proteinExistence type="predicted"/>
<accession>A0AAU8JQ42</accession>
<name>A0AAU8JQ42_9ACTN</name>
<dbReference type="EMBL" id="CP159872">
    <property type="protein sequence ID" value="XCM77970.1"/>
    <property type="molecule type" value="Genomic_DNA"/>
</dbReference>
<evidence type="ECO:0000313" key="1">
    <source>
        <dbReference type="EMBL" id="XCM77970.1"/>
    </source>
</evidence>
<dbReference type="Gene3D" id="1.10.287.1080">
    <property type="entry name" value="MazG-like"/>
    <property type="match status" value="1"/>
</dbReference>
<dbReference type="SUPFAM" id="SSF101386">
    <property type="entry name" value="all-alpha NTP pyrophosphatases"/>
    <property type="match status" value="1"/>
</dbReference>
<organism evidence="1">
    <name type="scientific">Kitasatospora camelliae</name>
    <dbReference type="NCBI Taxonomy" id="3156397"/>
    <lineage>
        <taxon>Bacteria</taxon>
        <taxon>Bacillati</taxon>
        <taxon>Actinomycetota</taxon>
        <taxon>Actinomycetes</taxon>
        <taxon>Kitasatosporales</taxon>
        <taxon>Streptomycetaceae</taxon>
        <taxon>Kitasatospora</taxon>
    </lineage>
</organism>
<sequence length="109" mass="12116">MEETWKIINSLARTLDSHSRLHGEQRWLVQVVKLQEEAGEVAEAAIGALGENPRKGFSHSWDDVRKEACDVAVTALVLLARMGGDPRWFFEEHLRATFARDGKGVTGAS</sequence>
<gene>
    <name evidence="1" type="ORF">ABWK59_02995</name>
</gene>
<dbReference type="InterPro" id="IPR044548">
    <property type="entry name" value="AF0060_NTP-PPase_MazG-like"/>
</dbReference>
<dbReference type="CDD" id="cd11533">
    <property type="entry name" value="NTP-PPase_Af0060_like"/>
    <property type="match status" value="1"/>
</dbReference>
<dbReference type="RefSeq" id="WP_354637707.1">
    <property type="nucleotide sequence ID" value="NZ_CP159872.1"/>
</dbReference>